<reference evidence="7 8" key="1">
    <citation type="submission" date="2020-10" db="EMBL/GenBank/DDBJ databases">
        <title>Sequencing the genomes of 1000 actinobacteria strains.</title>
        <authorList>
            <person name="Klenk H.-P."/>
        </authorList>
    </citation>
    <scope>NUCLEOTIDE SEQUENCE [LARGE SCALE GENOMIC DNA]</scope>
    <source>
        <strain evidence="7 8">DSM 45157</strain>
    </source>
</reference>
<dbReference type="InterPro" id="IPR006330">
    <property type="entry name" value="Ado/ade_deaminase"/>
</dbReference>
<keyword evidence="8" id="KW-1185">Reference proteome</keyword>
<evidence type="ECO:0000256" key="4">
    <source>
        <dbReference type="ARBA" id="ARBA00022801"/>
    </source>
</evidence>
<gene>
    <name evidence="7" type="ORF">H4W79_000012</name>
</gene>
<comment type="caution">
    <text evidence="7">The sequence shown here is derived from an EMBL/GenBank/DDBJ whole genome shotgun (WGS) entry which is preliminary data.</text>
</comment>
<dbReference type="RefSeq" id="WP_191273825.1">
    <property type="nucleotide sequence ID" value="NZ_BMXJ01000007.1"/>
</dbReference>
<keyword evidence="5" id="KW-0862">Zinc</keyword>
<dbReference type="Proteomes" id="UP000598217">
    <property type="component" value="Unassembled WGS sequence"/>
</dbReference>
<sequence length="344" mass="37421">MDQISPTFVRSLVQDLPKVELHVHLEGSMPAETLFELAGRHRVEGVPDTLEELRDWYAFTDFPHFVEVYLASVRTLREEADFALLTSVVAERLAAQNVRYAEVHVSLYAHLMRGVPSKVVFDGIERARLDAEREHGIRLRWIPDFPADFGVEAAERTVEAVLRDGPPSVVGFGVGGVETPLGQYADVFGRARAAGLASLPHAGEHGGPERIREALDLLGAERIGHGIDVMKDPELVERLVAAQLPVDVSPTSNICTRAVRRIGEHPLPAMLDAGLLVTLNSDDPTMFGSDLSGEYGVAHGLVGAEGLVRLARNGVHASYLGAARRRELLAEIDEVAARHGVSAH</sequence>
<dbReference type="PANTHER" id="PTHR43114">
    <property type="entry name" value="ADENINE DEAMINASE"/>
    <property type="match status" value="1"/>
</dbReference>
<protein>
    <submittedName>
        <fullName evidence="7">Aminodeoxyfutalosine deaminase</fullName>
        <ecNumber evidence="7">3.5.4.40</ecNumber>
    </submittedName>
</protein>
<accession>A0ABR9H9V1</accession>
<evidence type="ECO:0000256" key="5">
    <source>
        <dbReference type="ARBA" id="ARBA00022833"/>
    </source>
</evidence>
<dbReference type="SUPFAM" id="SSF51556">
    <property type="entry name" value="Metallo-dependent hydrolases"/>
    <property type="match status" value="1"/>
</dbReference>
<comment type="cofactor">
    <cofactor evidence="1">
        <name>Zn(2+)</name>
        <dbReference type="ChEBI" id="CHEBI:29105"/>
    </cofactor>
</comment>
<evidence type="ECO:0000256" key="1">
    <source>
        <dbReference type="ARBA" id="ARBA00001947"/>
    </source>
</evidence>
<dbReference type="EMBL" id="JADBDY010000001">
    <property type="protein sequence ID" value="MBE1455798.1"/>
    <property type="molecule type" value="Genomic_DNA"/>
</dbReference>
<dbReference type="GO" id="GO:0016787">
    <property type="term" value="F:hydrolase activity"/>
    <property type="evidence" value="ECO:0007669"/>
    <property type="project" value="UniProtKB-KW"/>
</dbReference>
<feature type="domain" description="Adenosine deaminase" evidence="6">
    <location>
        <begin position="17"/>
        <end position="334"/>
    </location>
</feature>
<keyword evidence="3" id="KW-0479">Metal-binding</keyword>
<dbReference type="EC" id="3.5.4.40" evidence="7"/>
<dbReference type="NCBIfam" id="TIGR01430">
    <property type="entry name" value="aden_deam"/>
    <property type="match status" value="1"/>
</dbReference>
<evidence type="ECO:0000259" key="6">
    <source>
        <dbReference type="Pfam" id="PF00962"/>
    </source>
</evidence>
<comment type="similarity">
    <text evidence="2">Belongs to the metallo-dependent hydrolases superfamily. Adenosine and AMP deaminases family.</text>
</comment>
<dbReference type="Gene3D" id="3.20.20.140">
    <property type="entry name" value="Metal-dependent hydrolases"/>
    <property type="match status" value="1"/>
</dbReference>
<organism evidence="7 8">
    <name type="scientific">Nocardiopsis terrae</name>
    <dbReference type="NCBI Taxonomy" id="372655"/>
    <lineage>
        <taxon>Bacteria</taxon>
        <taxon>Bacillati</taxon>
        <taxon>Actinomycetota</taxon>
        <taxon>Actinomycetes</taxon>
        <taxon>Streptosporangiales</taxon>
        <taxon>Nocardiopsidaceae</taxon>
        <taxon>Nocardiopsis</taxon>
    </lineage>
</organism>
<evidence type="ECO:0000313" key="8">
    <source>
        <dbReference type="Proteomes" id="UP000598217"/>
    </source>
</evidence>
<name>A0ABR9H9V1_9ACTN</name>
<evidence type="ECO:0000313" key="7">
    <source>
        <dbReference type="EMBL" id="MBE1455798.1"/>
    </source>
</evidence>
<evidence type="ECO:0000256" key="3">
    <source>
        <dbReference type="ARBA" id="ARBA00022723"/>
    </source>
</evidence>
<dbReference type="InterPro" id="IPR001365">
    <property type="entry name" value="A_deaminase_dom"/>
</dbReference>
<dbReference type="Pfam" id="PF00962">
    <property type="entry name" value="A_deaminase"/>
    <property type="match status" value="1"/>
</dbReference>
<proteinExistence type="inferred from homology"/>
<dbReference type="InterPro" id="IPR032466">
    <property type="entry name" value="Metal_Hydrolase"/>
</dbReference>
<evidence type="ECO:0000256" key="2">
    <source>
        <dbReference type="ARBA" id="ARBA00006676"/>
    </source>
</evidence>
<keyword evidence="4 7" id="KW-0378">Hydrolase</keyword>
<dbReference type="PANTHER" id="PTHR43114:SF6">
    <property type="entry name" value="ADENINE DEAMINASE"/>
    <property type="match status" value="1"/>
</dbReference>